<comment type="similarity">
    <text evidence="7">Belongs to the TonB-dependent receptor family.</text>
</comment>
<dbReference type="InterPro" id="IPR036942">
    <property type="entry name" value="Beta-barrel_TonB_sf"/>
</dbReference>
<evidence type="ECO:0000313" key="9">
    <source>
        <dbReference type="EMBL" id="ERI81610.1"/>
    </source>
</evidence>
<dbReference type="InterPro" id="IPR023997">
    <property type="entry name" value="TonB-dep_OMP_SusC/RagA_CS"/>
</dbReference>
<evidence type="ECO:0000256" key="6">
    <source>
        <dbReference type="ARBA" id="ARBA00023237"/>
    </source>
</evidence>
<dbReference type="Gene3D" id="2.40.170.20">
    <property type="entry name" value="TonB-dependent receptor, beta-barrel domain"/>
    <property type="match status" value="1"/>
</dbReference>
<dbReference type="Gene3D" id="2.60.40.1120">
    <property type="entry name" value="Carboxypeptidase-like, regulatory domain"/>
    <property type="match status" value="1"/>
</dbReference>
<dbReference type="Proteomes" id="UP000016496">
    <property type="component" value="Unassembled WGS sequence"/>
</dbReference>
<dbReference type="InterPro" id="IPR012910">
    <property type="entry name" value="Plug_dom"/>
</dbReference>
<evidence type="ECO:0000256" key="3">
    <source>
        <dbReference type="ARBA" id="ARBA00022452"/>
    </source>
</evidence>
<comment type="caution">
    <text evidence="9">The sequence shown here is derived from an EMBL/GenBank/DDBJ whole genome shotgun (WGS) entry which is preliminary data.</text>
</comment>
<dbReference type="NCBIfam" id="TIGR04057">
    <property type="entry name" value="SusC_RagA_signa"/>
    <property type="match status" value="1"/>
</dbReference>
<evidence type="ECO:0000259" key="8">
    <source>
        <dbReference type="Pfam" id="PF07715"/>
    </source>
</evidence>
<accession>U2CAQ6</accession>
<keyword evidence="4 7" id="KW-0812">Transmembrane</keyword>
<dbReference type="NCBIfam" id="TIGR04056">
    <property type="entry name" value="OMP_RagA_SusC"/>
    <property type="match status" value="1"/>
</dbReference>
<dbReference type="Pfam" id="PF13715">
    <property type="entry name" value="CarbopepD_reg_2"/>
    <property type="match status" value="1"/>
</dbReference>
<evidence type="ECO:0000256" key="5">
    <source>
        <dbReference type="ARBA" id="ARBA00023136"/>
    </source>
</evidence>
<dbReference type="EMBL" id="AWSV01000155">
    <property type="protein sequence ID" value="ERI81610.1"/>
    <property type="molecule type" value="Genomic_DNA"/>
</dbReference>
<evidence type="ECO:0000256" key="1">
    <source>
        <dbReference type="ARBA" id="ARBA00004571"/>
    </source>
</evidence>
<evidence type="ECO:0000256" key="4">
    <source>
        <dbReference type="ARBA" id="ARBA00022692"/>
    </source>
</evidence>
<evidence type="ECO:0000256" key="2">
    <source>
        <dbReference type="ARBA" id="ARBA00022448"/>
    </source>
</evidence>
<dbReference type="FunFam" id="2.60.40.1120:FF:000003">
    <property type="entry name" value="Outer membrane protein Omp121"/>
    <property type="match status" value="1"/>
</dbReference>
<dbReference type="AlphaFoldDB" id="U2CAQ6"/>
<dbReference type="Pfam" id="PF07715">
    <property type="entry name" value="Plug"/>
    <property type="match status" value="1"/>
</dbReference>
<dbReference type="PROSITE" id="PS52016">
    <property type="entry name" value="TONB_DEPENDENT_REC_3"/>
    <property type="match status" value="1"/>
</dbReference>
<dbReference type="HOGENOM" id="CLU_004317_0_2_10"/>
<feature type="domain" description="TonB-dependent receptor plug" evidence="8">
    <location>
        <begin position="164"/>
        <end position="270"/>
    </location>
</feature>
<reference evidence="9 10" key="1">
    <citation type="submission" date="2013-08" db="EMBL/GenBank/DDBJ databases">
        <authorList>
            <person name="Weinstock G."/>
            <person name="Sodergren E."/>
            <person name="Wylie T."/>
            <person name="Fulton L."/>
            <person name="Fulton R."/>
            <person name="Fronick C."/>
            <person name="O'Laughlin M."/>
            <person name="Godfrey J."/>
            <person name="Miner T."/>
            <person name="Herter B."/>
            <person name="Appelbaum E."/>
            <person name="Cordes M."/>
            <person name="Lek S."/>
            <person name="Wollam A."/>
            <person name="Pepin K.H."/>
            <person name="Palsikar V.B."/>
            <person name="Mitreva M."/>
            <person name="Wilson R.K."/>
        </authorList>
    </citation>
    <scope>NUCLEOTIDE SEQUENCE [LARGE SCALE GENOMIC DNA]</scope>
    <source>
        <strain evidence="9 10">F0041</strain>
    </source>
</reference>
<organism evidence="9 10">
    <name type="scientific">Bacteroides pyogenes F0041</name>
    <dbReference type="NCBI Taxonomy" id="1321819"/>
    <lineage>
        <taxon>Bacteria</taxon>
        <taxon>Pseudomonadati</taxon>
        <taxon>Bacteroidota</taxon>
        <taxon>Bacteroidia</taxon>
        <taxon>Bacteroidales</taxon>
        <taxon>Bacteroidaceae</taxon>
        <taxon>Bacteroides</taxon>
    </lineage>
</organism>
<dbReference type="InterPro" id="IPR008969">
    <property type="entry name" value="CarboxyPept-like_regulatory"/>
</dbReference>
<dbReference type="Gene3D" id="2.170.130.10">
    <property type="entry name" value="TonB-dependent receptor, plug domain"/>
    <property type="match status" value="1"/>
</dbReference>
<dbReference type="SUPFAM" id="SSF56935">
    <property type="entry name" value="Porins"/>
    <property type="match status" value="1"/>
</dbReference>
<name>U2CAQ6_9BACE</name>
<comment type="subcellular location">
    <subcellularLocation>
        <location evidence="1 7">Cell outer membrane</location>
        <topology evidence="1 7">Multi-pass membrane protein</topology>
    </subcellularLocation>
</comment>
<dbReference type="GO" id="GO:0009279">
    <property type="term" value="C:cell outer membrane"/>
    <property type="evidence" value="ECO:0007669"/>
    <property type="project" value="UniProtKB-SubCell"/>
</dbReference>
<dbReference type="PATRIC" id="fig|1321819.3.peg.2769"/>
<keyword evidence="5 7" id="KW-0472">Membrane</keyword>
<evidence type="ECO:0000256" key="7">
    <source>
        <dbReference type="PROSITE-ProRule" id="PRU01360"/>
    </source>
</evidence>
<proteinExistence type="inferred from homology"/>
<dbReference type="InterPro" id="IPR023996">
    <property type="entry name" value="TonB-dep_OMP_SusC/RagA"/>
</dbReference>
<dbReference type="SUPFAM" id="SSF49464">
    <property type="entry name" value="Carboxypeptidase regulatory domain-like"/>
    <property type="match status" value="1"/>
</dbReference>
<dbReference type="InterPro" id="IPR037066">
    <property type="entry name" value="Plug_dom_sf"/>
</dbReference>
<keyword evidence="6 7" id="KW-0998">Cell outer membrane</keyword>
<keyword evidence="9" id="KW-0675">Receptor</keyword>
<sequence>MIFELLCTFFAIPCLHLRIYLQGRTTLRPNVISNINLRIFKFIIMTKQRLFCGIMSMLLFCMLCAQSAFGQKLAVTGNVTDNNGYPVIGASVLVEGTTNGTITDMDGNFKLSDVPAKGNLQVSFIGYKPQTIKVNGQTKFDIKLLEDTQTLDEVVVVGYGVMRKSDLTGSVASVKASDAIKSTPVANVSDALQGRLAGVSIAGGGDPSKSAAIRIRGVNSVTADVEPLLVVDGFIGGSLKNINPNDIQSIEVLKDASATAVYGSRAANGVILVTTKNAKEDKVVINFNAFANLKTVLDKPDVLSAGEFAELANDYAKEFFANKPRAPYYTEEQIADFRQGKGGYNYVDHIFNEPAVAQNYDLSIAGKSGKTSYLASFRYENTDGVIKESNYQQYNWRLKLDTELKKWLSVGLNLWGDYSENKGPRMTQYNGLLMTAMNFAPTVQPKNEKGVYNNRFAIDGGPAYNPMGHIWELDEKVKRLDNYLQGYADFKIMDGLTFRSQLGITFTNNLSNAAHNERSYEYFANSQTSAIANSAWTFKFLNTNTLNYTKEFNKNHRINATAVFEQAHSNRYQHKGAGRNLTFPDLLTYNALDASEIGDVSSDLVKHSLISYLARVNYVLMNRYMLTASVRADGSAALAEKWDYFPSVALAWDIKQEKFMEKYDWMDQFKLRVGYGSVGNQAVEMYRIFSKMVASKNSDGSTSYRLDRPAARFLQWERNDQWNAGLDFSFLGGRITASIDLYDKLSKRVLMEVKQPIYTGWNTLLRNAGEIRNRGIEVTLGATPVRTKDWDWRTDLTLSHNKGTFEQIPTITKMQTQGNGKFESLIFRMIEGEKLGTFYGYTYDGVWKTNEVNQVADIQGNTANKTNAEVYGVIPGQAKYRDLNGDGKYTEEDMRIIGCGQPMFNWGWNNTVNYRNFDFTVFVVGYHGFDIYNATRQARFSILPGINLDKLTPNPEWKNRWTPANENSDIPGFVNATKDIRDAISSRFVENGSFVKVKSMTLGYSLPKSFCQKAGINNLRLYASVQNPFHFTSYSGLDPEAALGTPLSQGADWGAYPNGRNYLFGLNFSF</sequence>
<keyword evidence="2 7" id="KW-0813">Transport</keyword>
<keyword evidence="3 7" id="KW-1134">Transmembrane beta strand</keyword>
<dbReference type="InterPro" id="IPR039426">
    <property type="entry name" value="TonB-dep_rcpt-like"/>
</dbReference>
<protein>
    <submittedName>
        <fullName evidence="9">TonB-dependent receptor</fullName>
    </submittedName>
</protein>
<gene>
    <name evidence="9" type="ORF">HMPREF1981_02999</name>
</gene>
<evidence type="ECO:0000313" key="10">
    <source>
        <dbReference type="Proteomes" id="UP000016496"/>
    </source>
</evidence>